<evidence type="ECO:0000313" key="2">
    <source>
        <dbReference type="Proteomes" id="UP000636479"/>
    </source>
</evidence>
<sequence>MKSDSCANALKKIPAELLYDSEIFAYACEDYTWSIYRTANGITELAAVCKRWRAVLLDAPLLWSKIDMNMRFRKPEIEQLVDLHLQRSQEAPIQANLSFSSDEPWSYRVLHSFLAQARRLRVLAIHDHSISNPRYIQTLLSFRNGFPMLRRLGIHYHRLTRVKDAEIDSFFDKLPVLKDLTLNLYSNRMLLSATRVFRQLDRCELAECWLRDILLVLPYFNVQTHLKLSSCRRRRDDIHPTGIVTSVSELWVTECTYTFTDLLLENIITPNLQHLKLSSHSHPRHFLAVEHLLQRSSCCLTHLTVAAELFPPKDAVSDFGANILYLLGSSMCTSITDLDVDVGSHGDALESLLAKLGDNSEYIPRLHTLTLRSAWSVPMKLLEATILKAHCQRKGRWMRLVVNNLSILSKQMDNIQNLKDNGLKISTISRSSTC</sequence>
<dbReference type="RefSeq" id="XP_037224797.1">
    <property type="nucleotide sequence ID" value="XM_037359702.1"/>
</dbReference>
<dbReference type="Proteomes" id="UP000636479">
    <property type="component" value="Unassembled WGS sequence"/>
</dbReference>
<dbReference type="SUPFAM" id="SSF52047">
    <property type="entry name" value="RNI-like"/>
    <property type="match status" value="1"/>
</dbReference>
<protein>
    <submittedName>
        <fullName evidence="1">F-box domain-containing protein</fullName>
    </submittedName>
</protein>
<dbReference type="InterPro" id="IPR032675">
    <property type="entry name" value="LRR_dom_sf"/>
</dbReference>
<organism evidence="1 2">
    <name type="scientific">Mycena indigotica</name>
    <dbReference type="NCBI Taxonomy" id="2126181"/>
    <lineage>
        <taxon>Eukaryota</taxon>
        <taxon>Fungi</taxon>
        <taxon>Dikarya</taxon>
        <taxon>Basidiomycota</taxon>
        <taxon>Agaricomycotina</taxon>
        <taxon>Agaricomycetes</taxon>
        <taxon>Agaricomycetidae</taxon>
        <taxon>Agaricales</taxon>
        <taxon>Marasmiineae</taxon>
        <taxon>Mycenaceae</taxon>
        <taxon>Mycena</taxon>
    </lineage>
</organism>
<comment type="caution">
    <text evidence="1">The sequence shown here is derived from an EMBL/GenBank/DDBJ whole genome shotgun (WGS) entry which is preliminary data.</text>
</comment>
<dbReference type="AlphaFoldDB" id="A0A8H6WBJ4"/>
<accession>A0A8H6WBJ4</accession>
<evidence type="ECO:0000313" key="1">
    <source>
        <dbReference type="EMBL" id="KAF7312689.1"/>
    </source>
</evidence>
<dbReference type="OrthoDB" id="3161344at2759"/>
<reference evidence="1" key="1">
    <citation type="submission" date="2020-05" db="EMBL/GenBank/DDBJ databases">
        <title>Mycena genomes resolve the evolution of fungal bioluminescence.</title>
        <authorList>
            <person name="Tsai I.J."/>
        </authorList>
    </citation>
    <scope>NUCLEOTIDE SEQUENCE</scope>
    <source>
        <strain evidence="1">171206Taipei</strain>
    </source>
</reference>
<gene>
    <name evidence="1" type="ORF">MIND_00283400</name>
</gene>
<dbReference type="EMBL" id="JACAZF010000002">
    <property type="protein sequence ID" value="KAF7312689.1"/>
    <property type="molecule type" value="Genomic_DNA"/>
</dbReference>
<dbReference type="GeneID" id="59342218"/>
<keyword evidence="2" id="KW-1185">Reference proteome</keyword>
<name>A0A8H6WBJ4_9AGAR</name>
<dbReference type="Gene3D" id="3.80.10.10">
    <property type="entry name" value="Ribonuclease Inhibitor"/>
    <property type="match status" value="1"/>
</dbReference>
<proteinExistence type="predicted"/>